<dbReference type="InParanoid" id="B9TB60"/>
<proteinExistence type="predicted"/>
<organism evidence="1 2">
    <name type="scientific">Ricinus communis</name>
    <name type="common">Castor bean</name>
    <dbReference type="NCBI Taxonomy" id="3988"/>
    <lineage>
        <taxon>Eukaryota</taxon>
        <taxon>Viridiplantae</taxon>
        <taxon>Streptophyta</taxon>
        <taxon>Embryophyta</taxon>
        <taxon>Tracheophyta</taxon>
        <taxon>Spermatophyta</taxon>
        <taxon>Magnoliopsida</taxon>
        <taxon>eudicotyledons</taxon>
        <taxon>Gunneridae</taxon>
        <taxon>Pentapetalae</taxon>
        <taxon>rosids</taxon>
        <taxon>fabids</taxon>
        <taxon>Malpighiales</taxon>
        <taxon>Euphorbiaceae</taxon>
        <taxon>Acalyphoideae</taxon>
        <taxon>Acalypheae</taxon>
        <taxon>Ricinus</taxon>
    </lineage>
</organism>
<evidence type="ECO:0000313" key="1">
    <source>
        <dbReference type="EMBL" id="EEF26904.1"/>
    </source>
</evidence>
<dbReference type="Proteomes" id="UP000008311">
    <property type="component" value="Unassembled WGS sequence"/>
</dbReference>
<gene>
    <name evidence="1" type="ORF">RCOM_2133100</name>
</gene>
<keyword evidence="2" id="KW-1185">Reference proteome</keyword>
<evidence type="ECO:0000313" key="2">
    <source>
        <dbReference type="Proteomes" id="UP000008311"/>
    </source>
</evidence>
<sequence>QFHHLIDHPVEVVAKSVVSPDPEPDSGPAFSPVGEVCNPEDYLQGWEALIDVD</sequence>
<name>B9TB60_RICCO</name>
<protein>
    <submittedName>
        <fullName evidence="1">Uncharacterized protein</fullName>
    </submittedName>
</protein>
<dbReference type="EMBL" id="EQ976221">
    <property type="protein sequence ID" value="EEF26904.1"/>
    <property type="molecule type" value="Genomic_DNA"/>
</dbReference>
<reference evidence="2" key="1">
    <citation type="journal article" date="2010" name="Nat. Biotechnol.">
        <title>Draft genome sequence of the oilseed species Ricinus communis.</title>
        <authorList>
            <person name="Chan A.P."/>
            <person name="Crabtree J."/>
            <person name="Zhao Q."/>
            <person name="Lorenzi H."/>
            <person name="Orvis J."/>
            <person name="Puiu D."/>
            <person name="Melake-Berhan A."/>
            <person name="Jones K.M."/>
            <person name="Redman J."/>
            <person name="Chen G."/>
            <person name="Cahoon E.B."/>
            <person name="Gedil M."/>
            <person name="Stanke M."/>
            <person name="Haas B.J."/>
            <person name="Wortman J.R."/>
            <person name="Fraser-Liggett C.M."/>
            <person name="Ravel J."/>
            <person name="Rabinowicz P.D."/>
        </authorList>
    </citation>
    <scope>NUCLEOTIDE SEQUENCE [LARGE SCALE GENOMIC DNA]</scope>
    <source>
        <strain evidence="2">cv. Hale</strain>
    </source>
</reference>
<dbReference type="AlphaFoldDB" id="B9TB60"/>
<accession>B9TB60</accession>
<feature type="non-terminal residue" evidence="1">
    <location>
        <position position="1"/>
    </location>
</feature>